<dbReference type="AlphaFoldDB" id="A0A1X7G2C2"/>
<keyword evidence="2" id="KW-1185">Reference proteome</keyword>
<evidence type="ECO:0000313" key="2">
    <source>
        <dbReference type="Proteomes" id="UP000192911"/>
    </source>
</evidence>
<organism evidence="1 2">
    <name type="scientific">Trinickia caryophylli</name>
    <name type="common">Paraburkholderia caryophylli</name>
    <dbReference type="NCBI Taxonomy" id="28094"/>
    <lineage>
        <taxon>Bacteria</taxon>
        <taxon>Pseudomonadati</taxon>
        <taxon>Pseudomonadota</taxon>
        <taxon>Betaproteobacteria</taxon>
        <taxon>Burkholderiales</taxon>
        <taxon>Burkholderiaceae</taxon>
        <taxon>Trinickia</taxon>
    </lineage>
</organism>
<dbReference type="EMBL" id="FXAH01000013">
    <property type="protein sequence ID" value="SMF62694.1"/>
    <property type="molecule type" value="Genomic_DNA"/>
</dbReference>
<accession>A0A1X7G2C2</accession>
<protein>
    <submittedName>
        <fullName evidence="1">Uncharacterized protein</fullName>
    </submittedName>
</protein>
<reference evidence="2" key="1">
    <citation type="submission" date="2017-04" db="EMBL/GenBank/DDBJ databases">
        <authorList>
            <person name="Varghese N."/>
            <person name="Submissions S."/>
        </authorList>
    </citation>
    <scope>NUCLEOTIDE SEQUENCE [LARGE SCALE GENOMIC DNA]</scope>
    <source>
        <strain evidence="2">Ballard 720</strain>
    </source>
</reference>
<dbReference type="STRING" id="28094.SAMN06295900_11326"/>
<gene>
    <name evidence="1" type="ORF">SAMN06295900_11326</name>
</gene>
<evidence type="ECO:0000313" key="1">
    <source>
        <dbReference type="EMBL" id="SMF62694.1"/>
    </source>
</evidence>
<proteinExistence type="predicted"/>
<name>A0A1X7G2C2_TRICW</name>
<dbReference type="Proteomes" id="UP000192911">
    <property type="component" value="Unassembled WGS sequence"/>
</dbReference>
<sequence>MYANLGDELPDLVRSQVLSGRGPYLPRDNKNPETGRAVLAVYESMVEEGHRKLGPEDWRRRERLWEIAEEARQAAPAAHMAGLDISEDSFEED</sequence>